<dbReference type="PROSITE" id="PS50102">
    <property type="entry name" value="RRM"/>
    <property type="match status" value="2"/>
</dbReference>
<dbReference type="Gene3D" id="3.30.70.330">
    <property type="match status" value="2"/>
</dbReference>
<dbReference type="GO" id="GO:1990904">
    <property type="term" value="C:ribonucleoprotein complex"/>
    <property type="evidence" value="ECO:0007669"/>
    <property type="project" value="UniProtKB-KW"/>
</dbReference>
<feature type="domain" description="RRM" evidence="5">
    <location>
        <begin position="104"/>
        <end position="181"/>
    </location>
</feature>
<evidence type="ECO:0000256" key="3">
    <source>
        <dbReference type="PROSITE-ProRule" id="PRU00176"/>
    </source>
</evidence>
<feature type="domain" description="RRM" evidence="5">
    <location>
        <begin position="13"/>
        <end position="88"/>
    </location>
</feature>
<dbReference type="EMBL" id="LWCA01000030">
    <property type="protein sequence ID" value="OAF71707.1"/>
    <property type="molecule type" value="Genomic_DNA"/>
</dbReference>
<dbReference type="InterPro" id="IPR035979">
    <property type="entry name" value="RBD_domain_sf"/>
</dbReference>
<dbReference type="SUPFAM" id="SSF54928">
    <property type="entry name" value="RNA-binding domain, RBD"/>
    <property type="match status" value="2"/>
</dbReference>
<name>A0A177BBK4_9BILA</name>
<keyword evidence="6" id="KW-0687">Ribonucleoprotein</keyword>
<evidence type="ECO:0000259" key="5">
    <source>
        <dbReference type="PROSITE" id="PS50102"/>
    </source>
</evidence>
<feature type="region of interest" description="Disordered" evidence="4">
    <location>
        <begin position="252"/>
        <end position="292"/>
    </location>
</feature>
<evidence type="ECO:0000256" key="1">
    <source>
        <dbReference type="ARBA" id="ARBA00022737"/>
    </source>
</evidence>
<keyword evidence="2 3" id="KW-0694">RNA-binding</keyword>
<dbReference type="InterPro" id="IPR012677">
    <property type="entry name" value="Nucleotide-bd_a/b_plait_sf"/>
</dbReference>
<dbReference type="AlphaFoldDB" id="A0A177BBK4"/>
<sequence>MSEFKTQNLEQLQKLFVHSFSAETTEDELKQFFSTYGEVEEFIIIRDKVTKKSKRFGFCKFATIEGIDNVQSQRPIKFQDIILDTRRAAPKGMEHDPMTKQKINRLYVSGIREEIESEDLKGYFSKHGTIVRVDIMVSQDTGKKRGFAFIEFEDFDTVDKMCLMKSHMIKNYRCDVKKAIPKESMINPSTPRNDYGNRSYNNHNTSRDRSFNNSTSYGNREQYPPRHPYGYNHTRTEYAAAPYEQTYAPDAYSNRYQPRGYPQYDADPNAGYEQYPPPGNAQNYRHNPYKRY</sequence>
<dbReference type="PANTHER" id="PTHR48032:SF12">
    <property type="entry name" value="RRM DOMAIN-CONTAINING PROTEIN"/>
    <property type="match status" value="1"/>
</dbReference>
<dbReference type="GO" id="GO:0006417">
    <property type="term" value="P:regulation of translation"/>
    <property type="evidence" value="ECO:0007669"/>
    <property type="project" value="TreeGrafter"/>
</dbReference>
<reference evidence="6 7" key="1">
    <citation type="submission" date="2016-04" db="EMBL/GenBank/DDBJ databases">
        <title>The genome of Intoshia linei affirms orthonectids as highly simplified spiralians.</title>
        <authorList>
            <person name="Mikhailov K.V."/>
            <person name="Slusarev G.S."/>
            <person name="Nikitin M.A."/>
            <person name="Logacheva M.D."/>
            <person name="Penin A."/>
            <person name="Aleoshin V."/>
            <person name="Panchin Y.V."/>
        </authorList>
    </citation>
    <scope>NUCLEOTIDE SEQUENCE [LARGE SCALE GENOMIC DNA]</scope>
    <source>
        <strain evidence="6">Intl2013</strain>
        <tissue evidence="6">Whole animal</tissue>
    </source>
</reference>
<accession>A0A177BBK4</accession>
<evidence type="ECO:0000313" key="7">
    <source>
        <dbReference type="Proteomes" id="UP000078046"/>
    </source>
</evidence>
<dbReference type="SMART" id="SM00360">
    <property type="entry name" value="RRM"/>
    <property type="match status" value="2"/>
</dbReference>
<keyword evidence="1" id="KW-0677">Repeat</keyword>
<gene>
    <name evidence="6" type="ORF">A3Q56_00543</name>
</gene>
<dbReference type="Proteomes" id="UP000078046">
    <property type="component" value="Unassembled WGS sequence"/>
</dbReference>
<dbReference type="OrthoDB" id="1875751at2759"/>
<protein>
    <submittedName>
        <fullName evidence="6">Heterogeneous nuclear ribonucleoprotein A1-like 2</fullName>
    </submittedName>
</protein>
<evidence type="ECO:0000256" key="4">
    <source>
        <dbReference type="SAM" id="MobiDB-lite"/>
    </source>
</evidence>
<organism evidence="6 7">
    <name type="scientific">Intoshia linei</name>
    <dbReference type="NCBI Taxonomy" id="1819745"/>
    <lineage>
        <taxon>Eukaryota</taxon>
        <taxon>Metazoa</taxon>
        <taxon>Spiralia</taxon>
        <taxon>Lophotrochozoa</taxon>
        <taxon>Mesozoa</taxon>
        <taxon>Orthonectida</taxon>
        <taxon>Rhopaluridae</taxon>
        <taxon>Intoshia</taxon>
    </lineage>
</organism>
<feature type="compositionally biased region" description="Polar residues" evidence="4">
    <location>
        <begin position="186"/>
        <end position="204"/>
    </location>
</feature>
<dbReference type="Pfam" id="PF00076">
    <property type="entry name" value="RRM_1"/>
    <property type="match status" value="2"/>
</dbReference>
<keyword evidence="7" id="KW-1185">Reference proteome</keyword>
<dbReference type="GO" id="GO:0003729">
    <property type="term" value="F:mRNA binding"/>
    <property type="evidence" value="ECO:0007669"/>
    <property type="project" value="TreeGrafter"/>
</dbReference>
<dbReference type="InterPro" id="IPR000504">
    <property type="entry name" value="RRM_dom"/>
</dbReference>
<feature type="region of interest" description="Disordered" evidence="4">
    <location>
        <begin position="183"/>
        <end position="233"/>
    </location>
</feature>
<evidence type="ECO:0000256" key="2">
    <source>
        <dbReference type="ARBA" id="ARBA00022884"/>
    </source>
</evidence>
<comment type="caution">
    <text evidence="6">The sequence shown here is derived from an EMBL/GenBank/DDBJ whole genome shotgun (WGS) entry which is preliminary data.</text>
</comment>
<evidence type="ECO:0000313" key="6">
    <source>
        <dbReference type="EMBL" id="OAF71707.1"/>
    </source>
</evidence>
<dbReference type="PANTHER" id="PTHR48032">
    <property type="entry name" value="RNA-BINDING PROTEIN MUSASHI HOMOLOG RBP6"/>
    <property type="match status" value="1"/>
</dbReference>
<proteinExistence type="predicted"/>